<dbReference type="RefSeq" id="WP_114826734.1">
    <property type="nucleotide sequence ID" value="NZ_QQSY01000007.1"/>
</dbReference>
<keyword evidence="2" id="KW-0732">Signal</keyword>
<dbReference type="OrthoDB" id="6025819at2"/>
<feature type="signal peptide" evidence="2">
    <location>
        <begin position="1"/>
        <end position="22"/>
    </location>
</feature>
<reference evidence="3 4" key="1">
    <citation type="submission" date="2018-07" db="EMBL/GenBank/DDBJ databases">
        <title>Dyella solisilvae sp. nov., isolated from the pine and broad-leaved mixed forest soil.</title>
        <authorList>
            <person name="Gao Z."/>
            <person name="Qiu L."/>
        </authorList>
    </citation>
    <scope>NUCLEOTIDE SEQUENCE [LARGE SCALE GENOMIC DNA]</scope>
    <source>
        <strain evidence="3 4">DHG54</strain>
    </source>
</reference>
<gene>
    <name evidence="3" type="ORF">DVT68_18780</name>
</gene>
<evidence type="ECO:0000256" key="1">
    <source>
        <dbReference type="SAM" id="MobiDB-lite"/>
    </source>
</evidence>
<accession>A0A370K3B2</accession>
<dbReference type="InterPro" id="IPR024572">
    <property type="entry name" value="RcnB"/>
</dbReference>
<dbReference type="Proteomes" id="UP000254711">
    <property type="component" value="Unassembled WGS sequence"/>
</dbReference>
<evidence type="ECO:0000256" key="2">
    <source>
        <dbReference type="SAM" id="SignalP"/>
    </source>
</evidence>
<organism evidence="3 4">
    <name type="scientific">Dyella solisilvae</name>
    <dbReference type="NCBI Taxonomy" id="1920168"/>
    <lineage>
        <taxon>Bacteria</taxon>
        <taxon>Pseudomonadati</taxon>
        <taxon>Pseudomonadota</taxon>
        <taxon>Gammaproteobacteria</taxon>
        <taxon>Lysobacterales</taxon>
        <taxon>Rhodanobacteraceae</taxon>
        <taxon>Dyella</taxon>
    </lineage>
</organism>
<feature type="region of interest" description="Disordered" evidence="1">
    <location>
        <begin position="22"/>
        <end position="66"/>
    </location>
</feature>
<protein>
    <recommendedName>
        <fullName evidence="5">Transmembrane signal peptide protein</fullName>
    </recommendedName>
</protein>
<evidence type="ECO:0000313" key="4">
    <source>
        <dbReference type="Proteomes" id="UP000254711"/>
    </source>
</evidence>
<evidence type="ECO:0000313" key="3">
    <source>
        <dbReference type="EMBL" id="RDI97122.1"/>
    </source>
</evidence>
<dbReference type="Gene3D" id="3.10.450.160">
    <property type="entry name" value="inner membrane protein cigr"/>
    <property type="match status" value="1"/>
</dbReference>
<dbReference type="EMBL" id="QQSY01000007">
    <property type="protein sequence ID" value="RDI97122.1"/>
    <property type="molecule type" value="Genomic_DNA"/>
</dbReference>
<proteinExistence type="predicted"/>
<feature type="chain" id="PRO_5016563050" description="Transmembrane signal peptide protein" evidence="2">
    <location>
        <begin position="23"/>
        <end position="125"/>
    </location>
</feature>
<sequence>MKRLLIIALSAALLSGSLNVMASPQDEHGHDAQWDKDHHDDQQGHNPKDEGRHDNGNHKGWEKQAYRRGERMPDRYYSREYYVTDYARYHVAPPQPGYRWIRDDSGQLVLTAIATGLIVDIAIQH</sequence>
<dbReference type="AlphaFoldDB" id="A0A370K3B2"/>
<feature type="compositionally biased region" description="Basic and acidic residues" evidence="1">
    <location>
        <begin position="25"/>
        <end position="66"/>
    </location>
</feature>
<name>A0A370K3B2_9GAMM</name>
<dbReference type="Pfam" id="PF11776">
    <property type="entry name" value="RcnB"/>
    <property type="match status" value="1"/>
</dbReference>
<keyword evidence="4" id="KW-1185">Reference proteome</keyword>
<comment type="caution">
    <text evidence="3">The sequence shown here is derived from an EMBL/GenBank/DDBJ whole genome shotgun (WGS) entry which is preliminary data.</text>
</comment>
<evidence type="ECO:0008006" key="5">
    <source>
        <dbReference type="Google" id="ProtNLM"/>
    </source>
</evidence>